<dbReference type="EMBL" id="CM023481">
    <property type="protein sequence ID" value="KAH6948650.1"/>
    <property type="molecule type" value="Genomic_DNA"/>
</dbReference>
<keyword evidence="2" id="KW-1185">Reference proteome</keyword>
<name>A0ACB7TNN2_HYAAI</name>
<protein>
    <submittedName>
        <fullName evidence="1">Uncharacterized protein</fullName>
    </submittedName>
</protein>
<evidence type="ECO:0000313" key="2">
    <source>
        <dbReference type="Proteomes" id="UP000821845"/>
    </source>
</evidence>
<sequence>MCGCTSTIQTVTPGHGFILFGQENTDSTYFTIGNADKSVLEPEKSLNDVFKARSKVLFDALPNPKPGHHLFRMLQATNVRKAQCTQSGRSSDSGDEAFLSDHDIAALLINMPRNSTP</sequence>
<proteinExistence type="predicted"/>
<evidence type="ECO:0000313" key="1">
    <source>
        <dbReference type="EMBL" id="KAH6948650.1"/>
    </source>
</evidence>
<comment type="caution">
    <text evidence="1">The sequence shown here is derived from an EMBL/GenBank/DDBJ whole genome shotgun (WGS) entry which is preliminary data.</text>
</comment>
<gene>
    <name evidence="1" type="ORF">HPB50_025645</name>
</gene>
<reference evidence="1" key="1">
    <citation type="submission" date="2020-05" db="EMBL/GenBank/DDBJ databases">
        <title>Large-scale comparative analyses of tick genomes elucidate their genetic diversity and vector capacities.</title>
        <authorList>
            <person name="Jia N."/>
            <person name="Wang J."/>
            <person name="Shi W."/>
            <person name="Du L."/>
            <person name="Sun Y."/>
            <person name="Zhan W."/>
            <person name="Jiang J."/>
            <person name="Wang Q."/>
            <person name="Zhang B."/>
            <person name="Ji P."/>
            <person name="Sakyi L.B."/>
            <person name="Cui X."/>
            <person name="Yuan T."/>
            <person name="Jiang B."/>
            <person name="Yang W."/>
            <person name="Lam T.T.-Y."/>
            <person name="Chang Q."/>
            <person name="Ding S."/>
            <person name="Wang X."/>
            <person name="Zhu J."/>
            <person name="Ruan X."/>
            <person name="Zhao L."/>
            <person name="Wei J."/>
            <person name="Que T."/>
            <person name="Du C."/>
            <person name="Cheng J."/>
            <person name="Dai P."/>
            <person name="Han X."/>
            <person name="Huang E."/>
            <person name="Gao Y."/>
            <person name="Liu J."/>
            <person name="Shao H."/>
            <person name="Ye R."/>
            <person name="Li L."/>
            <person name="Wei W."/>
            <person name="Wang X."/>
            <person name="Wang C."/>
            <person name="Yang T."/>
            <person name="Huo Q."/>
            <person name="Li W."/>
            <person name="Guo W."/>
            <person name="Chen H."/>
            <person name="Zhou L."/>
            <person name="Ni X."/>
            <person name="Tian J."/>
            <person name="Zhou Y."/>
            <person name="Sheng Y."/>
            <person name="Liu T."/>
            <person name="Pan Y."/>
            <person name="Xia L."/>
            <person name="Li J."/>
            <person name="Zhao F."/>
            <person name="Cao W."/>
        </authorList>
    </citation>
    <scope>NUCLEOTIDE SEQUENCE</scope>
    <source>
        <strain evidence="1">Hyas-2018</strain>
    </source>
</reference>
<organism evidence="1 2">
    <name type="scientific">Hyalomma asiaticum</name>
    <name type="common">Tick</name>
    <dbReference type="NCBI Taxonomy" id="266040"/>
    <lineage>
        <taxon>Eukaryota</taxon>
        <taxon>Metazoa</taxon>
        <taxon>Ecdysozoa</taxon>
        <taxon>Arthropoda</taxon>
        <taxon>Chelicerata</taxon>
        <taxon>Arachnida</taxon>
        <taxon>Acari</taxon>
        <taxon>Parasitiformes</taxon>
        <taxon>Ixodida</taxon>
        <taxon>Ixodoidea</taxon>
        <taxon>Ixodidae</taxon>
        <taxon>Hyalomminae</taxon>
        <taxon>Hyalomma</taxon>
    </lineage>
</organism>
<dbReference type="Proteomes" id="UP000821845">
    <property type="component" value="Chromosome 1"/>
</dbReference>
<accession>A0ACB7TNN2</accession>